<evidence type="ECO:0000256" key="1">
    <source>
        <dbReference type="SAM" id="MobiDB-lite"/>
    </source>
</evidence>
<dbReference type="AlphaFoldDB" id="A0A9N9YHK7"/>
<accession>A0A9N9YHK7</accession>
<evidence type="ECO:0000313" key="4">
    <source>
        <dbReference type="Proteomes" id="UP000696573"/>
    </source>
</evidence>
<keyword evidence="2" id="KW-0732">Signal</keyword>
<dbReference type="EMBL" id="CABFNQ020000694">
    <property type="protein sequence ID" value="CAH0024023.1"/>
    <property type="molecule type" value="Genomic_DNA"/>
</dbReference>
<feature type="compositionally biased region" description="Polar residues" evidence="1">
    <location>
        <begin position="105"/>
        <end position="116"/>
    </location>
</feature>
<feature type="compositionally biased region" description="Low complexity" evidence="1">
    <location>
        <begin position="117"/>
        <end position="144"/>
    </location>
</feature>
<feature type="compositionally biased region" description="Low complexity" evidence="1">
    <location>
        <begin position="154"/>
        <end position="216"/>
    </location>
</feature>
<feature type="signal peptide" evidence="2">
    <location>
        <begin position="1"/>
        <end position="17"/>
    </location>
</feature>
<name>A0A9N9YHK7_9HYPO</name>
<reference evidence="3" key="1">
    <citation type="submission" date="2021-10" db="EMBL/GenBank/DDBJ databases">
        <authorList>
            <person name="Piombo E."/>
        </authorList>
    </citation>
    <scope>NUCLEOTIDE SEQUENCE</scope>
</reference>
<organism evidence="3 4">
    <name type="scientific">Clonostachys rhizophaga</name>
    <dbReference type="NCBI Taxonomy" id="160324"/>
    <lineage>
        <taxon>Eukaryota</taxon>
        <taxon>Fungi</taxon>
        <taxon>Dikarya</taxon>
        <taxon>Ascomycota</taxon>
        <taxon>Pezizomycotina</taxon>
        <taxon>Sordariomycetes</taxon>
        <taxon>Hypocreomycetidae</taxon>
        <taxon>Hypocreales</taxon>
        <taxon>Bionectriaceae</taxon>
        <taxon>Clonostachys</taxon>
    </lineage>
</organism>
<feature type="chain" id="PRO_5040230098" evidence="2">
    <location>
        <begin position="18"/>
        <end position="375"/>
    </location>
</feature>
<evidence type="ECO:0000256" key="2">
    <source>
        <dbReference type="SAM" id="SignalP"/>
    </source>
</evidence>
<evidence type="ECO:0000313" key="3">
    <source>
        <dbReference type="EMBL" id="CAH0024023.1"/>
    </source>
</evidence>
<dbReference type="Proteomes" id="UP000696573">
    <property type="component" value="Unassembled WGS sequence"/>
</dbReference>
<comment type="caution">
    <text evidence="3">The sequence shown here is derived from an EMBL/GenBank/DDBJ whole genome shotgun (WGS) entry which is preliminary data.</text>
</comment>
<protein>
    <submittedName>
        <fullName evidence="3">Uncharacterized protein</fullName>
    </submittedName>
</protein>
<sequence>MALILLLILKFSSDVEDTLYCFNPSNDEGKGVLSILTPGEAKKRCKPRPSSSLVTPTPESFTTPSSSLDLETPTTPSSSAYTAPFTTPSFSATPETSTPSESSIVVGSSTTPSSAVTPDPSTTPESSETPSSSATQEPSTTPASETPITSTAQESSTTPVSSETPSSSATQEPSTTPSSQPSIISTTASTTEVPVISTTSSSTVAASSSAAPDPATINWGFDENPDGISPWVMYRDGTVTPSLDGDVKQNGLYSVKLVYLASVANYVKRPLDSTKVSAGVPIQISAWHRTSSISSTNGCSNAYIACTYGGTSGVLALQPFAAAAALNTWTQNKATCTYTAAQLAQSGGAQVLIGWNCKAGATAWVDTVNVGAVPA</sequence>
<proteinExistence type="predicted"/>
<gene>
    <name evidence="3" type="ORF">CRHIZ90672A_00000438</name>
</gene>
<feature type="compositionally biased region" description="Low complexity" evidence="1">
    <location>
        <begin position="55"/>
        <end position="103"/>
    </location>
</feature>
<feature type="region of interest" description="Disordered" evidence="1">
    <location>
        <begin position="40"/>
        <end position="222"/>
    </location>
</feature>
<keyword evidence="4" id="KW-1185">Reference proteome</keyword>
<dbReference type="OrthoDB" id="5139358at2759"/>